<name>A0ABN6XJM3_9MICO</name>
<dbReference type="SUPFAM" id="SSF103039">
    <property type="entry name" value="CheC-like"/>
    <property type="match status" value="1"/>
</dbReference>
<dbReference type="InterPro" id="IPR028976">
    <property type="entry name" value="CheC-like_sf"/>
</dbReference>
<sequence length="256" mass="27750">MELYDFLRPVTLGRDQSRLLELVYETFARQWGTQLTAKVRTVSRVTYLSSGLPSYDEYIATLPETSAMVLIGMEGIDARAILQFPTNAALRWIGRMLGGSGRIEPRQRSFTQIEQALVRRLAEDALEDLRYSMGNLLPMAMTVEAFHYNPQFAQAAATTDLMVVGSFDIEVGEHTTPATLALPAEAVLPQLGIVETAQSAADARDRLGAHVVAAPSSCRSASIPRPSARPSSSASPKATSSPRPPAAPAAAAHRRR</sequence>
<gene>
    <name evidence="3" type="ORF">GCM10025866_09960</name>
</gene>
<reference evidence="4" key="1">
    <citation type="journal article" date="2019" name="Int. J. Syst. Evol. Microbiol.">
        <title>The Global Catalogue of Microorganisms (GCM) 10K type strain sequencing project: providing services to taxonomists for standard genome sequencing and annotation.</title>
        <authorList>
            <consortium name="The Broad Institute Genomics Platform"/>
            <consortium name="The Broad Institute Genome Sequencing Center for Infectious Disease"/>
            <person name="Wu L."/>
            <person name="Ma J."/>
        </authorList>
    </citation>
    <scope>NUCLEOTIDE SEQUENCE [LARGE SCALE GENOMIC DNA]</scope>
    <source>
        <strain evidence="4">NBRC 108725</strain>
    </source>
</reference>
<keyword evidence="1" id="KW-0145">Chemotaxis</keyword>
<organism evidence="3 4">
    <name type="scientific">Naasia aerilata</name>
    <dbReference type="NCBI Taxonomy" id="1162966"/>
    <lineage>
        <taxon>Bacteria</taxon>
        <taxon>Bacillati</taxon>
        <taxon>Actinomycetota</taxon>
        <taxon>Actinomycetes</taxon>
        <taxon>Micrococcales</taxon>
        <taxon>Microbacteriaceae</taxon>
        <taxon>Naasia</taxon>
    </lineage>
</organism>
<evidence type="ECO:0000313" key="3">
    <source>
        <dbReference type="EMBL" id="BDZ45087.1"/>
    </source>
</evidence>
<protein>
    <recommendedName>
        <fullName evidence="5">Flagellar motor switch protein FliM</fullName>
    </recommendedName>
</protein>
<dbReference type="CDD" id="cd17908">
    <property type="entry name" value="FliM"/>
    <property type="match status" value="1"/>
</dbReference>
<dbReference type="Pfam" id="PF02154">
    <property type="entry name" value="FliM"/>
    <property type="match status" value="1"/>
</dbReference>
<dbReference type="Gene3D" id="3.40.1550.10">
    <property type="entry name" value="CheC-like"/>
    <property type="match status" value="1"/>
</dbReference>
<evidence type="ECO:0000256" key="1">
    <source>
        <dbReference type="ARBA" id="ARBA00022500"/>
    </source>
</evidence>
<feature type="region of interest" description="Disordered" evidence="2">
    <location>
        <begin position="214"/>
        <end position="256"/>
    </location>
</feature>
<dbReference type="PANTHER" id="PTHR30034">
    <property type="entry name" value="FLAGELLAR MOTOR SWITCH PROTEIN FLIM"/>
    <property type="match status" value="1"/>
</dbReference>
<evidence type="ECO:0008006" key="5">
    <source>
        <dbReference type="Google" id="ProtNLM"/>
    </source>
</evidence>
<keyword evidence="4" id="KW-1185">Reference proteome</keyword>
<dbReference type="EMBL" id="AP027731">
    <property type="protein sequence ID" value="BDZ45087.1"/>
    <property type="molecule type" value="Genomic_DNA"/>
</dbReference>
<proteinExistence type="predicted"/>
<dbReference type="Proteomes" id="UP001321498">
    <property type="component" value="Chromosome"/>
</dbReference>
<evidence type="ECO:0000256" key="2">
    <source>
        <dbReference type="SAM" id="MobiDB-lite"/>
    </source>
</evidence>
<accession>A0ABN6XJM3</accession>
<dbReference type="PANTHER" id="PTHR30034:SF6">
    <property type="entry name" value="YOP PROTEINS TRANSLOCATION PROTEIN Q"/>
    <property type="match status" value="1"/>
</dbReference>
<evidence type="ECO:0000313" key="4">
    <source>
        <dbReference type="Proteomes" id="UP001321498"/>
    </source>
</evidence>
<feature type="compositionally biased region" description="Low complexity" evidence="2">
    <location>
        <begin position="214"/>
        <end position="241"/>
    </location>
</feature>
<dbReference type="InterPro" id="IPR001689">
    <property type="entry name" value="Flag_FliM"/>
</dbReference>